<gene>
    <name evidence="2" type="ORF">J21TS3_11570</name>
</gene>
<proteinExistence type="predicted"/>
<feature type="transmembrane region" description="Helical" evidence="1">
    <location>
        <begin position="219"/>
        <end position="241"/>
    </location>
</feature>
<keyword evidence="3" id="KW-1185">Reference proteome</keyword>
<organism evidence="2 3">
    <name type="scientific">Paenibacillus cookii</name>
    <dbReference type="NCBI Taxonomy" id="157839"/>
    <lineage>
        <taxon>Bacteria</taxon>
        <taxon>Bacillati</taxon>
        <taxon>Bacillota</taxon>
        <taxon>Bacilli</taxon>
        <taxon>Bacillales</taxon>
        <taxon>Paenibacillaceae</taxon>
        <taxon>Paenibacillus</taxon>
    </lineage>
</organism>
<keyword evidence="1" id="KW-0472">Membrane</keyword>
<evidence type="ECO:0000313" key="3">
    <source>
        <dbReference type="Proteomes" id="UP000680638"/>
    </source>
</evidence>
<evidence type="ECO:0000313" key="2">
    <source>
        <dbReference type="EMBL" id="GIO66336.1"/>
    </source>
</evidence>
<feature type="transmembrane region" description="Helical" evidence="1">
    <location>
        <begin position="12"/>
        <end position="35"/>
    </location>
</feature>
<protein>
    <recommendedName>
        <fullName evidence="4">ABC transporter permease</fullName>
    </recommendedName>
</protein>
<feature type="transmembrane region" description="Helical" evidence="1">
    <location>
        <begin position="81"/>
        <end position="108"/>
    </location>
</feature>
<accession>A0ABQ4LSU1</accession>
<dbReference type="Proteomes" id="UP000680638">
    <property type="component" value="Unassembled WGS sequence"/>
</dbReference>
<feature type="transmembrane region" description="Helical" evidence="1">
    <location>
        <begin position="41"/>
        <end position="60"/>
    </location>
</feature>
<evidence type="ECO:0000256" key="1">
    <source>
        <dbReference type="SAM" id="Phobius"/>
    </source>
</evidence>
<keyword evidence="1" id="KW-0812">Transmembrane</keyword>
<evidence type="ECO:0008006" key="4">
    <source>
        <dbReference type="Google" id="ProtNLM"/>
    </source>
</evidence>
<reference evidence="2 3" key="1">
    <citation type="submission" date="2021-03" db="EMBL/GenBank/DDBJ databases">
        <title>Antimicrobial resistance genes in bacteria isolated from Japanese honey, and their potential for conferring macrolide and lincosamide resistance in the American foulbrood pathogen Paenibacillus larvae.</title>
        <authorList>
            <person name="Okamoto M."/>
            <person name="Kumagai M."/>
            <person name="Kanamori H."/>
            <person name="Takamatsu D."/>
        </authorList>
    </citation>
    <scope>NUCLEOTIDE SEQUENCE [LARGE SCALE GENOMIC DNA]</scope>
    <source>
        <strain evidence="2 3">J21TS3</strain>
    </source>
</reference>
<feature type="transmembrane region" description="Helical" evidence="1">
    <location>
        <begin position="128"/>
        <end position="153"/>
    </location>
</feature>
<name>A0ABQ4LSU1_9BACL</name>
<dbReference type="RefSeq" id="WP_212948289.1">
    <property type="nucleotide sequence ID" value="NZ_BORW01000003.1"/>
</dbReference>
<sequence length="248" mass="27917">MMKLLKYDLRRNANLLLAVCAVLILCELGMILSPAMLEVKMVVILIANFTAAVIFMINNLRVFDYNIKSVSRRLLPVNTLSYVWASLVYAILNTLAVLVVAAGAGMYFLGRFDTSFWGDALHLPVYVWIGLVLEAVITTVYGFLFFYVVIALARSITKKGAFWVGLLLFLVLSAVMDWLEDLLFGQDSTQAFNLVTFHYENGTGTITHDSLTAMAGWNWLGSFVFELLLSIAFLFVIKWCVEKRIEAR</sequence>
<feature type="transmembrane region" description="Helical" evidence="1">
    <location>
        <begin position="160"/>
        <end position="179"/>
    </location>
</feature>
<dbReference type="EMBL" id="BORW01000003">
    <property type="protein sequence ID" value="GIO66336.1"/>
    <property type="molecule type" value="Genomic_DNA"/>
</dbReference>
<comment type="caution">
    <text evidence="2">The sequence shown here is derived from an EMBL/GenBank/DDBJ whole genome shotgun (WGS) entry which is preliminary data.</text>
</comment>
<keyword evidence="1" id="KW-1133">Transmembrane helix</keyword>